<dbReference type="InParanoid" id="A0A1Z5JGX0"/>
<accession>A0A1Z5JGX0</accession>
<organism evidence="1 2">
    <name type="scientific">Fistulifera solaris</name>
    <name type="common">Oleaginous diatom</name>
    <dbReference type="NCBI Taxonomy" id="1519565"/>
    <lineage>
        <taxon>Eukaryota</taxon>
        <taxon>Sar</taxon>
        <taxon>Stramenopiles</taxon>
        <taxon>Ochrophyta</taxon>
        <taxon>Bacillariophyta</taxon>
        <taxon>Bacillariophyceae</taxon>
        <taxon>Bacillariophycidae</taxon>
        <taxon>Naviculales</taxon>
        <taxon>Naviculaceae</taxon>
        <taxon>Fistulifera</taxon>
    </lineage>
</organism>
<evidence type="ECO:0000313" key="1">
    <source>
        <dbReference type="EMBL" id="GAX13011.1"/>
    </source>
</evidence>
<protein>
    <submittedName>
        <fullName evidence="1">Uncharacterized protein</fullName>
    </submittedName>
</protein>
<dbReference type="EMBL" id="BDSP01000060">
    <property type="protein sequence ID" value="GAX13011.1"/>
    <property type="molecule type" value="Genomic_DNA"/>
</dbReference>
<name>A0A1Z5JGX0_FISSO</name>
<dbReference type="AlphaFoldDB" id="A0A1Z5JGX0"/>
<gene>
    <name evidence="1" type="ORF">FisN_2HuN09</name>
</gene>
<comment type="caution">
    <text evidence="1">The sequence shown here is derived from an EMBL/GenBank/DDBJ whole genome shotgun (WGS) entry which is preliminary data.</text>
</comment>
<proteinExistence type="predicted"/>
<evidence type="ECO:0000313" key="2">
    <source>
        <dbReference type="Proteomes" id="UP000198406"/>
    </source>
</evidence>
<sequence>MTRTLIIVGESDCAILETALYILELEKEEVRSGDLELCTGSRLTLRPTCWSKLLDAVSSRFLEIKNTTLSVKLSQLLATKPLQLSILEDCYYEDGGTAFVNALERRRSIFDSLELSCDHFHDDNLKRLFRVDKIKHLEVRRVKDELILLPFSAQADSLKYSLLLSTLQGLEAHMHSVNFGTRKLELLLFHSGGPFPTSSFLSLLRRMAQFDHFAELTIDIMDRGRNLVPDSVVQELIRIVTANCGLQVFNLPNILSHPYWNAHTTTFFDGLRDHKGLRTFGVTVTDKVEAFGPDFIRLRHFLSYNRNITVTDGFRDVYTDGLLVDEIYALNRFYRESKTLVFVPQSERPLLVATALTRSASDHFQRSALLLADHADALLDLIQCSPNLTAKHFDAIHDLGHFES</sequence>
<dbReference type="Proteomes" id="UP000198406">
    <property type="component" value="Unassembled WGS sequence"/>
</dbReference>
<reference evidence="1 2" key="1">
    <citation type="journal article" date="2015" name="Plant Cell">
        <title>Oil accumulation by the oleaginous diatom Fistulifera solaris as revealed by the genome and transcriptome.</title>
        <authorList>
            <person name="Tanaka T."/>
            <person name="Maeda Y."/>
            <person name="Veluchamy A."/>
            <person name="Tanaka M."/>
            <person name="Abida H."/>
            <person name="Marechal E."/>
            <person name="Bowler C."/>
            <person name="Muto M."/>
            <person name="Sunaga Y."/>
            <person name="Tanaka M."/>
            <person name="Yoshino T."/>
            <person name="Taniguchi T."/>
            <person name="Fukuda Y."/>
            <person name="Nemoto M."/>
            <person name="Matsumoto M."/>
            <person name="Wong P.S."/>
            <person name="Aburatani S."/>
            <person name="Fujibuchi W."/>
        </authorList>
    </citation>
    <scope>NUCLEOTIDE SEQUENCE [LARGE SCALE GENOMIC DNA]</scope>
    <source>
        <strain evidence="1 2">JPCC DA0580</strain>
    </source>
</reference>
<keyword evidence="2" id="KW-1185">Reference proteome</keyword>